<dbReference type="AlphaFoldDB" id="A0A7X0J958"/>
<keyword evidence="3" id="KW-1015">Disulfide bond</keyword>
<dbReference type="InterPro" id="IPR036249">
    <property type="entry name" value="Thioredoxin-like_sf"/>
</dbReference>
<evidence type="ECO:0000259" key="5">
    <source>
        <dbReference type="PROSITE" id="PS51352"/>
    </source>
</evidence>
<dbReference type="PANTHER" id="PTHR13887">
    <property type="entry name" value="GLUTATHIONE S-TRANSFERASE KAPPA"/>
    <property type="match status" value="1"/>
</dbReference>
<dbReference type="Gene3D" id="3.40.30.10">
    <property type="entry name" value="Glutaredoxin"/>
    <property type="match status" value="1"/>
</dbReference>
<keyword evidence="2" id="KW-0560">Oxidoreductase</keyword>
<sequence>MNRLMVLGLVAIGLLFGAGGMWLADRAAPVGAADEARIGRVVREYVLAHPELIPEAIERLQQRDATRAIAASRGAIETPYGDAWIGNPNADVTLVEYYDYNCGFCRASLPVIEKLVAADKNLRVVFKELPVLAESSRTAARASLAAAAQGKFKPFHDALYAAGQVSDATIAQAARASGVDLAKLPADVDDTLRANLELAQKLGINGTPAWVVGDQLLSGALPLDRLQEAVARARAS</sequence>
<gene>
    <name evidence="6" type="ORF">F4693_000352</name>
</gene>
<evidence type="ECO:0000256" key="4">
    <source>
        <dbReference type="ARBA" id="ARBA00023284"/>
    </source>
</evidence>
<dbReference type="SUPFAM" id="SSF52833">
    <property type="entry name" value="Thioredoxin-like"/>
    <property type="match status" value="1"/>
</dbReference>
<comment type="caution">
    <text evidence="6">The sequence shown here is derived from an EMBL/GenBank/DDBJ whole genome shotgun (WGS) entry which is preliminary data.</text>
</comment>
<keyword evidence="4" id="KW-0676">Redox-active center</keyword>
<dbReference type="RefSeq" id="WP_260396404.1">
    <property type="nucleotide sequence ID" value="NZ_JACHBT010000002.1"/>
</dbReference>
<dbReference type="Pfam" id="PF01323">
    <property type="entry name" value="DSBA"/>
    <property type="match status" value="1"/>
</dbReference>
<accession>A0A7X0J958</accession>
<protein>
    <submittedName>
        <fullName evidence="6">Protein-disulfide isomerase</fullName>
    </submittedName>
</protein>
<evidence type="ECO:0000313" key="7">
    <source>
        <dbReference type="Proteomes" id="UP000522313"/>
    </source>
</evidence>
<dbReference type="GO" id="GO:0016491">
    <property type="term" value="F:oxidoreductase activity"/>
    <property type="evidence" value="ECO:0007669"/>
    <property type="project" value="UniProtKB-KW"/>
</dbReference>
<dbReference type="EMBL" id="JACHBT010000002">
    <property type="protein sequence ID" value="MBB6503399.1"/>
    <property type="molecule type" value="Genomic_DNA"/>
</dbReference>
<organism evidence="6 7">
    <name type="scientific">Sphingomonas endophytica</name>
    <dbReference type="NCBI Taxonomy" id="869719"/>
    <lineage>
        <taxon>Bacteria</taxon>
        <taxon>Pseudomonadati</taxon>
        <taxon>Pseudomonadota</taxon>
        <taxon>Alphaproteobacteria</taxon>
        <taxon>Sphingomonadales</taxon>
        <taxon>Sphingomonadaceae</taxon>
        <taxon>Sphingomonas</taxon>
    </lineage>
</organism>
<keyword evidence="6" id="KW-0413">Isomerase</keyword>
<dbReference type="InterPro" id="IPR041205">
    <property type="entry name" value="ScsC_N"/>
</dbReference>
<dbReference type="InterPro" id="IPR001853">
    <property type="entry name" value="DSBA-like_thioredoxin_dom"/>
</dbReference>
<evidence type="ECO:0000313" key="6">
    <source>
        <dbReference type="EMBL" id="MBB6503399.1"/>
    </source>
</evidence>
<keyword evidence="1" id="KW-0732">Signal</keyword>
<reference evidence="6 7" key="1">
    <citation type="submission" date="2020-08" db="EMBL/GenBank/DDBJ databases">
        <title>The Agave Microbiome: Exploring the role of microbial communities in plant adaptations to desert environments.</title>
        <authorList>
            <person name="Partida-Martinez L.P."/>
        </authorList>
    </citation>
    <scope>NUCLEOTIDE SEQUENCE [LARGE SCALE GENOMIC DNA]</scope>
    <source>
        <strain evidence="6 7">AS3.13</strain>
    </source>
</reference>
<dbReference type="PROSITE" id="PS51352">
    <property type="entry name" value="THIOREDOXIN_2"/>
    <property type="match status" value="1"/>
</dbReference>
<evidence type="ECO:0000256" key="3">
    <source>
        <dbReference type="ARBA" id="ARBA00023157"/>
    </source>
</evidence>
<reference evidence="6 7" key="2">
    <citation type="submission" date="2020-08" db="EMBL/GenBank/DDBJ databases">
        <authorList>
            <person name="Partida-Martinez L."/>
            <person name="Huntemann M."/>
            <person name="Clum A."/>
            <person name="Wang J."/>
            <person name="Palaniappan K."/>
            <person name="Ritter S."/>
            <person name="Chen I.-M."/>
            <person name="Stamatis D."/>
            <person name="Reddy T."/>
            <person name="O'Malley R."/>
            <person name="Daum C."/>
            <person name="Shapiro N."/>
            <person name="Ivanova N."/>
            <person name="Kyrpides N."/>
            <person name="Woyke T."/>
        </authorList>
    </citation>
    <scope>NUCLEOTIDE SEQUENCE [LARGE SCALE GENOMIC DNA]</scope>
    <source>
        <strain evidence="6 7">AS3.13</strain>
    </source>
</reference>
<dbReference type="Proteomes" id="UP000522313">
    <property type="component" value="Unassembled WGS sequence"/>
</dbReference>
<dbReference type="Pfam" id="PF18312">
    <property type="entry name" value="ScsC_N"/>
    <property type="match status" value="1"/>
</dbReference>
<dbReference type="CDD" id="cd03023">
    <property type="entry name" value="DsbA_Com1_like"/>
    <property type="match status" value="1"/>
</dbReference>
<dbReference type="PANTHER" id="PTHR13887:SF14">
    <property type="entry name" value="DISULFIDE BOND FORMATION PROTEIN D"/>
    <property type="match status" value="1"/>
</dbReference>
<evidence type="ECO:0000256" key="2">
    <source>
        <dbReference type="ARBA" id="ARBA00023002"/>
    </source>
</evidence>
<dbReference type="InterPro" id="IPR013766">
    <property type="entry name" value="Thioredoxin_domain"/>
</dbReference>
<name>A0A7X0J958_9SPHN</name>
<feature type="domain" description="Thioredoxin" evidence="5">
    <location>
        <begin position="22"/>
        <end position="235"/>
    </location>
</feature>
<evidence type="ECO:0000256" key="1">
    <source>
        <dbReference type="ARBA" id="ARBA00022729"/>
    </source>
</evidence>
<dbReference type="GO" id="GO:0016853">
    <property type="term" value="F:isomerase activity"/>
    <property type="evidence" value="ECO:0007669"/>
    <property type="project" value="UniProtKB-KW"/>
</dbReference>
<proteinExistence type="predicted"/>